<dbReference type="RefSeq" id="XP_016442354.1">
    <property type="nucleotide sequence ID" value="XM_016586868.1"/>
</dbReference>
<dbReference type="GeneID" id="107767778"/>
<dbReference type="CDD" id="cd00303">
    <property type="entry name" value="retropepsin_like"/>
    <property type="match status" value="1"/>
</dbReference>
<dbReference type="PaxDb" id="4097-A0A1S3XR44"/>
<proteinExistence type="predicted"/>
<dbReference type="PANTHER" id="PTHR33240">
    <property type="entry name" value="OS08G0508500 PROTEIN"/>
    <property type="match status" value="1"/>
</dbReference>
<evidence type="ECO:0000256" key="1">
    <source>
        <dbReference type="SAM" id="MobiDB-lite"/>
    </source>
</evidence>
<gene>
    <name evidence="3" type="primary">LOC107767778</name>
</gene>
<feature type="compositionally biased region" description="Basic residues" evidence="1">
    <location>
        <begin position="1"/>
        <end position="10"/>
    </location>
</feature>
<accession>A0A1S3XR44</accession>
<sequence>MSSHVHRRRNTTSPEEAPQGMADRYTEIVYALEKLGTKLKWPPKMRSDPNSRKSDALCEFHQERGQKIEDCIALRQGVVNMLRQGYLKEVLSDKGKITFDESDADILTFPYNDALTITLRILDTDVKRIMVDDGSGACIIHPRVLTQIKHVDKLVSRCITLTGFNNAVERMAGEVTLPILAGDMTMETTFYIMDQATAYNAIVGRPWIHPKRAIPSSLYHLIKFPTPWGIFSISGEQRTSRECYCISLESTTTQQKKEA</sequence>
<dbReference type="Gene3D" id="2.40.70.10">
    <property type="entry name" value="Acid Proteases"/>
    <property type="match status" value="1"/>
</dbReference>
<dbReference type="Proteomes" id="UP000790787">
    <property type="component" value="Chromosome 21"/>
</dbReference>
<dbReference type="KEGG" id="nta:107767778"/>
<reference evidence="2" key="1">
    <citation type="journal article" date="2014" name="Nat. Commun.">
        <title>The tobacco genome sequence and its comparison with those of tomato and potato.</title>
        <authorList>
            <person name="Sierro N."/>
            <person name="Battey J.N."/>
            <person name="Ouadi S."/>
            <person name="Bakaher N."/>
            <person name="Bovet L."/>
            <person name="Willig A."/>
            <person name="Goepfert S."/>
            <person name="Peitsch M.C."/>
            <person name="Ivanov N.V."/>
        </authorList>
    </citation>
    <scope>NUCLEOTIDE SEQUENCE [LARGE SCALE GENOMIC DNA]</scope>
</reference>
<dbReference type="AlphaFoldDB" id="A0A1S3XR44"/>
<dbReference type="InterPro" id="IPR021109">
    <property type="entry name" value="Peptidase_aspartic_dom_sf"/>
</dbReference>
<feature type="region of interest" description="Disordered" evidence="1">
    <location>
        <begin position="1"/>
        <end position="20"/>
    </location>
</feature>
<dbReference type="OrthoDB" id="2919534at2759"/>
<reference evidence="3" key="2">
    <citation type="submission" date="2025-08" db="UniProtKB">
        <authorList>
            <consortium name="RefSeq"/>
        </authorList>
    </citation>
    <scope>IDENTIFICATION</scope>
    <source>
        <tissue evidence="3">Leaf</tissue>
    </source>
</reference>
<protein>
    <submittedName>
        <fullName evidence="3">Uncharacterized protein LOC107767778</fullName>
    </submittedName>
</protein>
<organism evidence="2 3">
    <name type="scientific">Nicotiana tabacum</name>
    <name type="common">Common tobacco</name>
    <dbReference type="NCBI Taxonomy" id="4097"/>
    <lineage>
        <taxon>Eukaryota</taxon>
        <taxon>Viridiplantae</taxon>
        <taxon>Streptophyta</taxon>
        <taxon>Embryophyta</taxon>
        <taxon>Tracheophyta</taxon>
        <taxon>Spermatophyta</taxon>
        <taxon>Magnoliopsida</taxon>
        <taxon>eudicotyledons</taxon>
        <taxon>Gunneridae</taxon>
        <taxon>Pentapetalae</taxon>
        <taxon>asterids</taxon>
        <taxon>lamiids</taxon>
        <taxon>Solanales</taxon>
        <taxon>Solanaceae</taxon>
        <taxon>Nicotianoideae</taxon>
        <taxon>Nicotianeae</taxon>
        <taxon>Nicotiana</taxon>
    </lineage>
</organism>
<name>A0A1S3XR44_TOBAC</name>
<evidence type="ECO:0000313" key="3">
    <source>
        <dbReference type="RefSeq" id="XP_016442354.1"/>
    </source>
</evidence>
<evidence type="ECO:0000313" key="2">
    <source>
        <dbReference type="Proteomes" id="UP000790787"/>
    </source>
</evidence>
<dbReference type="PANTHER" id="PTHR33240:SF8">
    <property type="entry name" value="OS03G0439900 PROTEIN"/>
    <property type="match status" value="1"/>
</dbReference>
<keyword evidence="2" id="KW-1185">Reference proteome</keyword>